<dbReference type="InterPro" id="IPR055259">
    <property type="entry name" value="YkvP/CgeB_Glyco_trans-like"/>
</dbReference>
<dbReference type="EMBL" id="HQ437686">
    <property type="protein sequence ID" value="AEQ62035.1"/>
    <property type="molecule type" value="Genomic_DNA"/>
</dbReference>
<protein>
    <submittedName>
        <fullName evidence="2">WnmD</fullName>
    </submittedName>
</protein>
<evidence type="ECO:0000313" key="2">
    <source>
        <dbReference type="EMBL" id="AEQ62035.1"/>
    </source>
</evidence>
<dbReference type="Gene3D" id="3.40.50.2000">
    <property type="entry name" value="Glycogen Phosphorylase B"/>
    <property type="match status" value="1"/>
</dbReference>
<accession>H6T604</accession>
<dbReference type="SUPFAM" id="SSF53756">
    <property type="entry name" value="UDP-Glycosyltransferase/glycogen phosphorylase"/>
    <property type="match status" value="1"/>
</dbReference>
<proteinExistence type="predicted"/>
<organism evidence="2">
    <name type="scientific">Neisseria meningitidis</name>
    <dbReference type="NCBI Taxonomy" id="487"/>
    <lineage>
        <taxon>Bacteria</taxon>
        <taxon>Pseudomonadati</taxon>
        <taxon>Pseudomonadota</taxon>
        <taxon>Betaproteobacteria</taxon>
        <taxon>Neisseriales</taxon>
        <taxon>Neisseriaceae</taxon>
        <taxon>Neisseria</taxon>
    </lineage>
</organism>
<dbReference type="Pfam" id="PF13524">
    <property type="entry name" value="Glyco_trans_1_2"/>
    <property type="match status" value="1"/>
</dbReference>
<evidence type="ECO:0000313" key="3">
    <source>
        <dbReference type="EMBL" id="AEQ62047.1"/>
    </source>
</evidence>
<evidence type="ECO:0000259" key="1">
    <source>
        <dbReference type="Pfam" id="PF13524"/>
    </source>
</evidence>
<sequence>MNVGSMKLYLISDNLTHQSLLLENIDLQESWWWLRKANKPILFVESAWNGYQDRWEFQIAAYPDYPERNNQKLIKLLEKAKSKGIPTVFWNKEDSVHFDRFIDSAKHFDHIFTVDENCVERYRAVVPASITVDVAMFPVQPRIHNYQGFNFQQLEANFVGSFSRHIHDKRRERQEMLFSAALKAGLPVTIFDRNSDRKSDNYRYPEQEFGLKIMPALDYAQTADIYRRFAVSLNVNTIEDSPTMFSRRVVEILACGGILVSTPGMAMDRLFKDYCHIVNNEDEAVALFERLKYGPSERDLEMAKAGADFVLNNFTWQKFLEKIQSVVF</sequence>
<dbReference type="AlphaFoldDB" id="H6T604"/>
<gene>
    <name evidence="2" type="primary">wnmD</name>
</gene>
<dbReference type="EMBL" id="HQ437687">
    <property type="protein sequence ID" value="AEQ62047.1"/>
    <property type="molecule type" value="Genomic_DNA"/>
</dbReference>
<name>H6T604_NEIME</name>
<reference evidence="2" key="1">
    <citation type="journal article" date="2012" name="J. Clin. Microbiol.">
        <title>Development of a Multiplex PCR Assay for Detection and Genogrouping of Neisseria meningitidis.</title>
        <authorList>
            <person name="Zhu H."/>
            <person name="Wang Q."/>
            <person name="Wen L."/>
            <person name="Xu J."/>
            <person name="Shao Z."/>
            <person name="Chen M."/>
            <person name="Chen M."/>
            <person name="Reeves P.R."/>
            <person name="Cao B."/>
            <person name="Wang L."/>
        </authorList>
    </citation>
    <scope>NUCLEOTIDE SEQUENCE</scope>
    <source>
        <strain evidence="2">CMCC29044</strain>
        <strain evidence="3">CMCC29047</strain>
    </source>
</reference>
<feature type="domain" description="Spore protein YkvP/CgeB glycosyl transferase-like" evidence="1">
    <location>
        <begin position="175"/>
        <end position="323"/>
    </location>
</feature>